<dbReference type="Pfam" id="PF00155">
    <property type="entry name" value="Aminotran_1_2"/>
    <property type="match status" value="1"/>
</dbReference>
<dbReference type="InterPro" id="IPR004839">
    <property type="entry name" value="Aminotransferase_I/II_large"/>
</dbReference>
<organism evidence="5 6">
    <name type="scientific">Pseudochrobactrum asaccharolyticum</name>
    <dbReference type="NCBI Taxonomy" id="354351"/>
    <lineage>
        <taxon>Bacteria</taxon>
        <taxon>Pseudomonadati</taxon>
        <taxon>Pseudomonadota</taxon>
        <taxon>Alphaproteobacteria</taxon>
        <taxon>Hyphomicrobiales</taxon>
        <taxon>Brucellaceae</taxon>
        <taxon>Pseudochrobactrum</taxon>
    </lineage>
</organism>
<evidence type="ECO:0000313" key="5">
    <source>
        <dbReference type="EMBL" id="RBO97384.1"/>
    </source>
</evidence>
<dbReference type="PANTHER" id="PTHR13693">
    <property type="entry name" value="CLASS II AMINOTRANSFERASE/8-AMINO-7-OXONONANOATE SYNTHASE"/>
    <property type="match status" value="1"/>
</dbReference>
<comment type="cofactor">
    <cofactor evidence="1">
        <name>pyridoxal 5'-phosphate</name>
        <dbReference type="ChEBI" id="CHEBI:597326"/>
    </cofactor>
</comment>
<proteinExistence type="predicted"/>
<dbReference type="RefSeq" id="WP_113943405.1">
    <property type="nucleotide sequence ID" value="NZ_JBHEEG010000002.1"/>
</dbReference>
<name>A0A366E7B4_9HYPH</name>
<gene>
    <name evidence="5" type="ORF">DFR47_102166</name>
</gene>
<dbReference type="InterPro" id="IPR015424">
    <property type="entry name" value="PyrdxlP-dep_Trfase"/>
</dbReference>
<evidence type="ECO:0000313" key="6">
    <source>
        <dbReference type="Proteomes" id="UP000252893"/>
    </source>
</evidence>
<dbReference type="InterPro" id="IPR015421">
    <property type="entry name" value="PyrdxlP-dep_Trfase_major"/>
</dbReference>
<evidence type="ECO:0000256" key="3">
    <source>
        <dbReference type="ARBA" id="ARBA00022898"/>
    </source>
</evidence>
<keyword evidence="6" id="KW-1185">Reference proteome</keyword>
<dbReference type="Gene3D" id="3.40.640.10">
    <property type="entry name" value="Type I PLP-dependent aspartate aminotransferase-like (Major domain)"/>
    <property type="match status" value="1"/>
</dbReference>
<evidence type="ECO:0000256" key="2">
    <source>
        <dbReference type="ARBA" id="ARBA00022679"/>
    </source>
</evidence>
<protein>
    <submittedName>
        <fullName evidence="5">8-amino-7-oxononanoate synthase</fullName>
    </submittedName>
</protein>
<dbReference type="Proteomes" id="UP000252893">
    <property type="component" value="Unassembled WGS sequence"/>
</dbReference>
<dbReference type="GO" id="GO:0009102">
    <property type="term" value="P:biotin biosynthetic process"/>
    <property type="evidence" value="ECO:0007669"/>
    <property type="project" value="TreeGrafter"/>
</dbReference>
<dbReference type="InterPro" id="IPR015422">
    <property type="entry name" value="PyrdxlP-dep_Trfase_small"/>
</dbReference>
<reference evidence="5 6" key="1">
    <citation type="submission" date="2018-06" db="EMBL/GenBank/DDBJ databases">
        <title>Genomic Encyclopedia of Type Strains, Phase IV (KMG-IV): sequencing the most valuable type-strain genomes for metagenomic binning, comparative biology and taxonomic classification.</title>
        <authorList>
            <person name="Goeker M."/>
        </authorList>
    </citation>
    <scope>NUCLEOTIDE SEQUENCE [LARGE SCALE GENOMIC DNA]</scope>
    <source>
        <strain evidence="5 6">DSM 25619</strain>
    </source>
</reference>
<evidence type="ECO:0000256" key="1">
    <source>
        <dbReference type="ARBA" id="ARBA00001933"/>
    </source>
</evidence>
<comment type="caution">
    <text evidence="5">The sequence shown here is derived from an EMBL/GenBank/DDBJ whole genome shotgun (WGS) entry which is preliminary data.</text>
</comment>
<dbReference type="InterPro" id="IPR050087">
    <property type="entry name" value="AON_synthase_class-II"/>
</dbReference>
<evidence type="ECO:0000259" key="4">
    <source>
        <dbReference type="Pfam" id="PF00155"/>
    </source>
</evidence>
<dbReference type="SUPFAM" id="SSF53383">
    <property type="entry name" value="PLP-dependent transferases"/>
    <property type="match status" value="1"/>
</dbReference>
<dbReference type="AlphaFoldDB" id="A0A366E7B4"/>
<dbReference type="Gene3D" id="3.90.1150.10">
    <property type="entry name" value="Aspartate Aminotransferase, domain 1"/>
    <property type="match status" value="1"/>
</dbReference>
<dbReference type="OrthoDB" id="9807157at2"/>
<dbReference type="GO" id="GO:0008710">
    <property type="term" value="F:8-amino-7-oxononanoate synthase activity"/>
    <property type="evidence" value="ECO:0007669"/>
    <property type="project" value="TreeGrafter"/>
</dbReference>
<sequence length="371" mass="39963">MLMQPYNAILQRLENKGRLRGLNVARGADFSSNDYLALAVSDYLRNIACEALERGVPVGSGGSRLLRGNHPEHEALEAEAAAFFKAPQVLYFASGFDANQAVFATLPQAGDLVLYDALIHASIHAGLQAGKAKTKSVPHNDIATFEAAIRQFRATEKSGKLWLVVESLYSMDGDFAPLAELSDLADRYGCFLYIDEAHATGVFGADGRGLTAELAGRDNVLILHTCGKALGASGALVCAAKPLIDVLINRARGFIFSTAPAPLQAAIVRGSLKVLAAEPQRREKLHTLIRLAGQYLQPSGSQIIPYLIGDNQHAVAMAEAMQNHGFDIRAIRPPTVPLGTARLRISITLNVDEAQITRMAEVLKQIAHSYE</sequence>
<dbReference type="PANTHER" id="PTHR13693:SF100">
    <property type="entry name" value="8-AMINO-7-OXONONANOATE SYNTHASE"/>
    <property type="match status" value="1"/>
</dbReference>
<dbReference type="GO" id="GO:0030170">
    <property type="term" value="F:pyridoxal phosphate binding"/>
    <property type="evidence" value="ECO:0007669"/>
    <property type="project" value="InterPro"/>
</dbReference>
<accession>A0A366E7B4</accession>
<keyword evidence="2" id="KW-0808">Transferase</keyword>
<feature type="domain" description="Aminotransferase class I/classII large" evidence="4">
    <location>
        <begin position="29"/>
        <end position="363"/>
    </location>
</feature>
<keyword evidence="3" id="KW-0663">Pyridoxal phosphate</keyword>
<dbReference type="EMBL" id="QNRH01000002">
    <property type="protein sequence ID" value="RBO97384.1"/>
    <property type="molecule type" value="Genomic_DNA"/>
</dbReference>